<evidence type="ECO:0000256" key="15">
    <source>
        <dbReference type="ARBA" id="ARBA00040434"/>
    </source>
</evidence>
<evidence type="ECO:0000256" key="7">
    <source>
        <dbReference type="ARBA" id="ARBA00022737"/>
    </source>
</evidence>
<dbReference type="FunFam" id="3.30.160.60:FF:004334">
    <property type="match status" value="1"/>
</dbReference>
<feature type="domain" description="C2H2-type" evidence="20">
    <location>
        <begin position="245"/>
        <end position="274"/>
    </location>
</feature>
<evidence type="ECO:0000256" key="8">
    <source>
        <dbReference type="ARBA" id="ARBA00022771"/>
    </source>
</evidence>
<evidence type="ECO:0000256" key="12">
    <source>
        <dbReference type="ARBA" id="ARBA00023125"/>
    </source>
</evidence>
<dbReference type="Pfam" id="PF00096">
    <property type="entry name" value="zf-C2H2"/>
    <property type="match status" value="5"/>
</dbReference>
<dbReference type="GO" id="GO:0005634">
    <property type="term" value="C:nucleus"/>
    <property type="evidence" value="ECO:0007669"/>
    <property type="project" value="UniProtKB-SubCell"/>
</dbReference>
<evidence type="ECO:0000256" key="13">
    <source>
        <dbReference type="ARBA" id="ARBA00023163"/>
    </source>
</evidence>
<protein>
    <recommendedName>
        <fullName evidence="15">Transcription factor IIIA</fullName>
    </recommendedName>
    <alternativeName>
        <fullName evidence="17">Zinc finger protein 523</fullName>
    </alternativeName>
    <alternativeName>
        <fullName evidence="16">Zinc finger protein 76</fullName>
    </alternativeName>
</protein>
<evidence type="ECO:0000256" key="4">
    <source>
        <dbReference type="ARBA" id="ARBA00022499"/>
    </source>
</evidence>
<reference evidence="21 22" key="1">
    <citation type="journal article" date="2010" name="Nature">
        <title>The genome of a songbird.</title>
        <authorList>
            <person name="Warren W.C."/>
            <person name="Clayton D.F."/>
            <person name="Ellegren H."/>
            <person name="Arnold A.P."/>
            <person name="Hillier L.W."/>
            <person name="Kunstner A."/>
            <person name="Searle S."/>
            <person name="White S."/>
            <person name="Vilella A.J."/>
            <person name="Fairley S."/>
            <person name="Heger A."/>
            <person name="Kong L."/>
            <person name="Ponting C.P."/>
            <person name="Jarvis E.D."/>
            <person name="Mello C.V."/>
            <person name="Minx P."/>
            <person name="Lovell P."/>
            <person name="Velho T.A."/>
            <person name="Ferris M."/>
            <person name="Balakrishnan C.N."/>
            <person name="Sinha S."/>
            <person name="Blatti C."/>
            <person name="London S.E."/>
            <person name="Li Y."/>
            <person name="Lin Y.C."/>
            <person name="George J."/>
            <person name="Sweedler J."/>
            <person name="Southey B."/>
            <person name="Gunaratne P."/>
            <person name="Watson M."/>
            <person name="Nam K."/>
            <person name="Backstrom N."/>
            <person name="Smeds L."/>
            <person name="Nabholz B."/>
            <person name="Itoh Y."/>
            <person name="Whitney O."/>
            <person name="Pfenning A.R."/>
            <person name="Howard J."/>
            <person name="Volker M."/>
            <person name="Skinner B.M."/>
            <person name="Griffin D.K."/>
            <person name="Ye L."/>
            <person name="McLaren W.M."/>
            <person name="Flicek P."/>
            <person name="Quesada V."/>
            <person name="Velasco G."/>
            <person name="Lopez-Otin C."/>
            <person name="Puente X.S."/>
            <person name="Olender T."/>
            <person name="Lancet D."/>
            <person name="Smit A.F."/>
            <person name="Hubley R."/>
            <person name="Konkel M.K."/>
            <person name="Walker J.A."/>
            <person name="Batzer M.A."/>
            <person name="Gu W."/>
            <person name="Pollock D.D."/>
            <person name="Chen L."/>
            <person name="Cheng Z."/>
            <person name="Eichler E.E."/>
            <person name="Stapley J."/>
            <person name="Slate J."/>
            <person name="Ekblom R."/>
            <person name="Birkhead T."/>
            <person name="Burke T."/>
            <person name="Burt D."/>
            <person name="Scharff C."/>
            <person name="Adam I."/>
            <person name="Richard H."/>
            <person name="Sultan M."/>
            <person name="Soldatov A."/>
            <person name="Lehrach H."/>
            <person name="Edwards S.V."/>
            <person name="Yang S.P."/>
            <person name="Li X."/>
            <person name="Graves T."/>
            <person name="Fulton L."/>
            <person name="Nelson J."/>
            <person name="Chinwalla A."/>
            <person name="Hou S."/>
            <person name="Mardis E.R."/>
            <person name="Wilson R.K."/>
        </authorList>
    </citation>
    <scope>NUCLEOTIDE SEQUENCE [LARGE SCALE GENOMIC DNA]</scope>
</reference>
<keyword evidence="8 18" id="KW-0863">Zinc-finger</keyword>
<evidence type="ECO:0000256" key="2">
    <source>
        <dbReference type="ARBA" id="ARBA00004123"/>
    </source>
</evidence>
<dbReference type="AlphaFoldDB" id="H0YU34"/>
<evidence type="ECO:0000256" key="6">
    <source>
        <dbReference type="ARBA" id="ARBA00022723"/>
    </source>
</evidence>
<evidence type="ECO:0000313" key="22">
    <source>
        <dbReference type="Proteomes" id="UP000007754"/>
    </source>
</evidence>
<evidence type="ECO:0000256" key="11">
    <source>
        <dbReference type="ARBA" id="ARBA00023015"/>
    </source>
</evidence>
<dbReference type="Proteomes" id="UP000007754">
    <property type="component" value="Chromosome 26"/>
</dbReference>
<dbReference type="GO" id="GO:0000978">
    <property type="term" value="F:RNA polymerase II cis-regulatory region sequence-specific DNA binding"/>
    <property type="evidence" value="ECO:0007669"/>
    <property type="project" value="TreeGrafter"/>
</dbReference>
<organism evidence="21 22">
    <name type="scientific">Taeniopygia guttata</name>
    <name type="common">Zebra finch</name>
    <name type="synonym">Poephila guttata</name>
    <dbReference type="NCBI Taxonomy" id="59729"/>
    <lineage>
        <taxon>Eukaryota</taxon>
        <taxon>Metazoa</taxon>
        <taxon>Chordata</taxon>
        <taxon>Craniata</taxon>
        <taxon>Vertebrata</taxon>
        <taxon>Euteleostomi</taxon>
        <taxon>Archelosauria</taxon>
        <taxon>Archosauria</taxon>
        <taxon>Dinosauria</taxon>
        <taxon>Saurischia</taxon>
        <taxon>Theropoda</taxon>
        <taxon>Coelurosauria</taxon>
        <taxon>Aves</taxon>
        <taxon>Neognathae</taxon>
        <taxon>Neoaves</taxon>
        <taxon>Telluraves</taxon>
        <taxon>Australaves</taxon>
        <taxon>Passeriformes</taxon>
        <taxon>Passeroidea</taxon>
        <taxon>Estrildidae</taxon>
        <taxon>Estrildinae</taxon>
        <taxon>Taeniopygia</taxon>
    </lineage>
</organism>
<keyword evidence="12" id="KW-0238">DNA-binding</keyword>
<sequence length="574" mass="62141">MESLGLPAVTPGDGTTRGEKLIEGQVIELEDGTTAYIHQVTVEKEALAFEDGQPVVLEDGTMAFIHSTAKESHEPGTLQAVQLEDGSTAYIHRPVIVAPGSTVLEVQTEPELQELAGEEEDDGFDVDTMNALQQYGRKGSDEEEEAVTDTCHVKSKNSSNISSQELQEEEVQSHRKGQQVGSRAFRCGYKGCGRLYTTAHHLKVHERAHTGDRPYTCDFPSCGKAFATGYGLKSHVRTHTGEKPYKCPEDMCSKAFKTSGDLQKHIRTHTGERPFKCPFVGCGRSFTTSNIRKVHIRTHTGERPYMCAEPGCGRGFTSATNYKNHMRIHTEKPYLCTVPGCGKRFTEYSSLYKHHVVHTHCKPYTCSSCGKTYRQTSTLAMHKRSSHGELEATEESEQALYEQQQLEAAAAADRGSPLKSQHIAFLSEMEEDEEDSVPTQISVISQDGTEQVPLSQEELQALGSAIGVVTQSGVLAVPEGELPGGDTGAMTVASTDGSGAQEVTIVASGAVVSEEPDMAPLCHQQVALLATSHGTHIAVQLEEQQSLEEALSMAAAVIHYEPVPPGTALPGKGS</sequence>
<gene>
    <name evidence="21" type="primary">ZNF76</name>
</gene>
<dbReference type="STRING" id="59729.ENSTGUP00000034494"/>
<dbReference type="FunFam" id="3.30.160.60:FF:000071">
    <property type="entry name" value="Putative zinc finger protein 143"/>
    <property type="match status" value="1"/>
</dbReference>
<feature type="domain" description="C2H2-type" evidence="20">
    <location>
        <begin position="305"/>
        <end position="334"/>
    </location>
</feature>
<dbReference type="SMART" id="SM00355">
    <property type="entry name" value="ZnF_C2H2"/>
    <property type="match status" value="7"/>
</dbReference>
<dbReference type="PANTHER" id="PTHR23235">
    <property type="entry name" value="KRUEPPEL-LIKE TRANSCRIPTION FACTOR"/>
    <property type="match status" value="1"/>
</dbReference>
<dbReference type="HOGENOM" id="CLU_027168_0_0_1"/>
<feature type="domain" description="C2H2-type" evidence="20">
    <location>
        <begin position="185"/>
        <end position="214"/>
    </location>
</feature>
<evidence type="ECO:0000256" key="14">
    <source>
        <dbReference type="ARBA" id="ARBA00023242"/>
    </source>
</evidence>
<evidence type="ECO:0000259" key="20">
    <source>
        <dbReference type="PROSITE" id="PS50157"/>
    </source>
</evidence>
<evidence type="ECO:0000313" key="21">
    <source>
        <dbReference type="Ensembl" id="ENSTGUP00000001802.2"/>
    </source>
</evidence>
<keyword evidence="5" id="KW-0690">Ribosome biogenesis</keyword>
<evidence type="ECO:0000256" key="1">
    <source>
        <dbReference type="ARBA" id="ARBA00003767"/>
    </source>
</evidence>
<feature type="domain" description="C2H2-type" evidence="20">
    <location>
        <begin position="334"/>
        <end position="363"/>
    </location>
</feature>
<dbReference type="PANTHER" id="PTHR23235:SF176">
    <property type="entry name" value="C2H2-TYPE DOMAIN-CONTAINING PROTEIN"/>
    <property type="match status" value="1"/>
</dbReference>
<feature type="domain" description="C2H2-type" evidence="20">
    <location>
        <begin position="364"/>
        <end position="392"/>
    </location>
</feature>
<dbReference type="InterPro" id="IPR013087">
    <property type="entry name" value="Znf_C2H2_type"/>
</dbReference>
<dbReference type="SUPFAM" id="SSF57667">
    <property type="entry name" value="beta-beta-alpha zinc fingers"/>
    <property type="match status" value="4"/>
</dbReference>
<keyword evidence="13" id="KW-0804">Transcription</keyword>
<accession>H0YU34</accession>
<keyword evidence="10" id="KW-0832">Ubl conjugation</keyword>
<evidence type="ECO:0000256" key="9">
    <source>
        <dbReference type="ARBA" id="ARBA00022833"/>
    </source>
</evidence>
<keyword evidence="4" id="KW-1017">Isopeptide bond</keyword>
<dbReference type="InterPro" id="IPR036236">
    <property type="entry name" value="Znf_C2H2_sf"/>
</dbReference>
<evidence type="ECO:0000256" key="18">
    <source>
        <dbReference type="PROSITE-ProRule" id="PRU00042"/>
    </source>
</evidence>
<dbReference type="PROSITE" id="PS00028">
    <property type="entry name" value="ZINC_FINGER_C2H2_1"/>
    <property type="match status" value="7"/>
</dbReference>
<dbReference type="GeneTree" id="ENSGT00940000160911"/>
<keyword evidence="7" id="KW-0677">Repeat</keyword>
<reference evidence="21" key="3">
    <citation type="submission" date="2025-09" db="UniProtKB">
        <authorList>
            <consortium name="Ensembl"/>
        </authorList>
    </citation>
    <scope>IDENTIFICATION</scope>
</reference>
<dbReference type="GO" id="GO:0042254">
    <property type="term" value="P:ribosome biogenesis"/>
    <property type="evidence" value="ECO:0007669"/>
    <property type="project" value="UniProtKB-KW"/>
</dbReference>
<name>H0YU34_TAEGU</name>
<keyword evidence="14" id="KW-0539">Nucleus</keyword>
<proteinExistence type="inferred from homology"/>
<evidence type="ECO:0000256" key="5">
    <source>
        <dbReference type="ARBA" id="ARBA00022517"/>
    </source>
</evidence>
<reference evidence="21" key="2">
    <citation type="submission" date="2025-08" db="UniProtKB">
        <authorList>
            <consortium name="Ensembl"/>
        </authorList>
    </citation>
    <scope>IDENTIFICATION</scope>
</reference>
<evidence type="ECO:0000256" key="10">
    <source>
        <dbReference type="ARBA" id="ARBA00022843"/>
    </source>
</evidence>
<comment type="subcellular location">
    <subcellularLocation>
        <location evidence="2">Nucleus</location>
    </subcellularLocation>
</comment>
<feature type="region of interest" description="Disordered" evidence="19">
    <location>
        <begin position="150"/>
        <end position="177"/>
    </location>
</feature>
<dbReference type="FunFam" id="3.30.160.60:FF:000072">
    <property type="entry name" value="zinc finger protein 143 isoform X1"/>
    <property type="match status" value="1"/>
</dbReference>
<dbReference type="GO" id="GO:0008270">
    <property type="term" value="F:zinc ion binding"/>
    <property type="evidence" value="ECO:0007669"/>
    <property type="project" value="UniProtKB-KW"/>
</dbReference>
<keyword evidence="11" id="KW-0805">Transcription regulation</keyword>
<evidence type="ECO:0000256" key="16">
    <source>
        <dbReference type="ARBA" id="ARBA00068186"/>
    </source>
</evidence>
<comment type="function">
    <text evidence="1">May be involved in transcriptional regulation.</text>
</comment>
<dbReference type="FunFam" id="3.30.160.60:FF:000125">
    <property type="entry name" value="Putative zinc finger protein 143"/>
    <property type="match status" value="2"/>
</dbReference>
<dbReference type="Gene3D" id="3.30.160.60">
    <property type="entry name" value="Classic Zinc Finger"/>
    <property type="match status" value="7"/>
</dbReference>
<dbReference type="Ensembl" id="ENSTGUT00000001819.2">
    <property type="protein sequence ID" value="ENSTGUP00000001802.2"/>
    <property type="gene ID" value="ENSTGUG00000001745.2"/>
</dbReference>
<feature type="domain" description="C2H2-type" evidence="20">
    <location>
        <begin position="275"/>
        <end position="304"/>
    </location>
</feature>
<comment type="similarity">
    <text evidence="3">Belongs to the krueppel C2H2-type zinc-finger protein family.</text>
</comment>
<evidence type="ECO:0000256" key="17">
    <source>
        <dbReference type="ARBA" id="ARBA00078483"/>
    </source>
</evidence>
<dbReference type="FunFam" id="3.30.160.60:FF:001102">
    <property type="entry name" value="Transcription factor IIIA"/>
    <property type="match status" value="1"/>
</dbReference>
<feature type="domain" description="C2H2-type" evidence="20">
    <location>
        <begin position="215"/>
        <end position="244"/>
    </location>
</feature>
<keyword evidence="9" id="KW-0862">Zinc</keyword>
<keyword evidence="6" id="KW-0479">Metal-binding</keyword>
<keyword evidence="22" id="KW-1185">Reference proteome</keyword>
<evidence type="ECO:0000256" key="19">
    <source>
        <dbReference type="SAM" id="MobiDB-lite"/>
    </source>
</evidence>
<dbReference type="PROSITE" id="PS50157">
    <property type="entry name" value="ZINC_FINGER_C2H2_2"/>
    <property type="match status" value="7"/>
</dbReference>
<dbReference type="FunFam" id="3.30.160.60:FF:000236">
    <property type="entry name" value="zinc finger protein 143 isoform X1"/>
    <property type="match status" value="1"/>
</dbReference>
<dbReference type="GO" id="GO:0000981">
    <property type="term" value="F:DNA-binding transcription factor activity, RNA polymerase II-specific"/>
    <property type="evidence" value="ECO:0007669"/>
    <property type="project" value="TreeGrafter"/>
</dbReference>
<evidence type="ECO:0000256" key="3">
    <source>
        <dbReference type="ARBA" id="ARBA00006991"/>
    </source>
</evidence>